<feature type="transmembrane region" description="Helical" evidence="1">
    <location>
        <begin position="76"/>
        <end position="93"/>
    </location>
</feature>
<reference evidence="2 3" key="1">
    <citation type="journal article" date="2016" name="Nat. Commun.">
        <title>Thousands of microbial genomes shed light on interconnected biogeochemical processes in an aquifer system.</title>
        <authorList>
            <person name="Anantharaman K."/>
            <person name="Brown C.T."/>
            <person name="Hug L.A."/>
            <person name="Sharon I."/>
            <person name="Castelle C.J."/>
            <person name="Probst A.J."/>
            <person name="Thomas B.C."/>
            <person name="Singh A."/>
            <person name="Wilkins M.J."/>
            <person name="Karaoz U."/>
            <person name="Brodie E.L."/>
            <person name="Williams K.H."/>
            <person name="Hubbard S.S."/>
            <person name="Banfield J.F."/>
        </authorList>
    </citation>
    <scope>NUCLEOTIDE SEQUENCE [LARGE SCALE GENOMIC DNA]</scope>
</reference>
<feature type="transmembrane region" description="Helical" evidence="1">
    <location>
        <begin position="35"/>
        <end position="55"/>
    </location>
</feature>
<dbReference type="Proteomes" id="UP000177701">
    <property type="component" value="Unassembled WGS sequence"/>
</dbReference>
<evidence type="ECO:0000313" key="3">
    <source>
        <dbReference type="Proteomes" id="UP000177701"/>
    </source>
</evidence>
<gene>
    <name evidence="2" type="ORF">A2V47_05035</name>
</gene>
<name>A0A1F5AAW2_9BACT</name>
<feature type="transmembrane region" description="Helical" evidence="1">
    <location>
        <begin position="7"/>
        <end position="29"/>
    </location>
</feature>
<dbReference type="GO" id="GO:0005886">
    <property type="term" value="C:plasma membrane"/>
    <property type="evidence" value="ECO:0007669"/>
    <property type="project" value="TreeGrafter"/>
</dbReference>
<dbReference type="InterPro" id="IPR007401">
    <property type="entry name" value="DUF454"/>
</dbReference>
<evidence type="ECO:0000256" key="1">
    <source>
        <dbReference type="SAM" id="Phobius"/>
    </source>
</evidence>
<comment type="caution">
    <text evidence="2">The sequence shown here is derived from an EMBL/GenBank/DDBJ whole genome shotgun (WGS) entry which is preliminary data.</text>
</comment>
<organism evidence="2 3">
    <name type="scientific">Candidatus Sediminicultor quintus</name>
    <dbReference type="NCBI Taxonomy" id="1797291"/>
    <lineage>
        <taxon>Bacteria</taxon>
        <taxon>Pseudomonadati</taxon>
        <taxon>Atribacterota</taxon>
        <taxon>Candidatus Phoenicimicrobiia</taxon>
        <taxon>Candidatus Pheonicimicrobiales</taxon>
        <taxon>Candidatus Phoenicimicrobiaceae</taxon>
        <taxon>Candidatus Sediminicultor</taxon>
    </lineage>
</organism>
<accession>A0A1F5AAW2</accession>
<dbReference type="Pfam" id="PF04304">
    <property type="entry name" value="DUF454"/>
    <property type="match status" value="1"/>
</dbReference>
<dbReference type="PANTHER" id="PTHR35813">
    <property type="entry name" value="INNER MEMBRANE PROTEIN YBAN"/>
    <property type="match status" value="1"/>
</dbReference>
<feature type="transmembrane region" description="Helical" evidence="1">
    <location>
        <begin position="99"/>
        <end position="119"/>
    </location>
</feature>
<sequence>MQNKLVRVTLIITGTFFVAIGVLGIFLPLLPTTPFLLIAAALYARSSERFYYWLLHNRWFGGYIKNYREGKGISRKVKIWTISLLWITIIFSICTVEIVLVRILLFLIAAAVSIHIISIRTIRQKKRNRQYD</sequence>
<dbReference type="EMBL" id="MEYH01000052">
    <property type="protein sequence ID" value="OGD15625.1"/>
    <property type="molecule type" value="Genomic_DNA"/>
</dbReference>
<proteinExistence type="predicted"/>
<keyword evidence="1" id="KW-0812">Transmembrane</keyword>
<dbReference type="PANTHER" id="PTHR35813:SF1">
    <property type="entry name" value="INNER MEMBRANE PROTEIN YBAN"/>
    <property type="match status" value="1"/>
</dbReference>
<keyword evidence="1" id="KW-0472">Membrane</keyword>
<dbReference type="AlphaFoldDB" id="A0A1F5AAW2"/>
<keyword evidence="1" id="KW-1133">Transmembrane helix</keyword>
<evidence type="ECO:0008006" key="4">
    <source>
        <dbReference type="Google" id="ProtNLM"/>
    </source>
</evidence>
<evidence type="ECO:0000313" key="2">
    <source>
        <dbReference type="EMBL" id="OGD15625.1"/>
    </source>
</evidence>
<protein>
    <recommendedName>
        <fullName evidence="4">DUF454 domain-containing protein</fullName>
    </recommendedName>
</protein>
<dbReference type="PIRSF" id="PIRSF016789">
    <property type="entry name" value="DUF454"/>
    <property type="match status" value="1"/>
</dbReference>